<evidence type="ECO:0000313" key="2">
    <source>
        <dbReference type="Proteomes" id="UP000029780"/>
    </source>
</evidence>
<keyword evidence="2" id="KW-1185">Reference proteome</keyword>
<dbReference type="RefSeq" id="YP_003407079.1">
    <property type="nucleotide sequence ID" value="NC_013756.1"/>
</dbReference>
<dbReference type="EMBL" id="GU071086">
    <property type="protein sequence ID" value="ADB04117.1"/>
    <property type="molecule type" value="Genomic_DNA"/>
</dbReference>
<organism evidence="1 2">
    <name type="scientific">Marseillevirus marseillevirus</name>
    <name type="common">GBM</name>
    <dbReference type="NCBI Taxonomy" id="694581"/>
    <lineage>
        <taxon>Viruses</taxon>
        <taxon>Varidnaviria</taxon>
        <taxon>Bamfordvirae</taxon>
        <taxon>Nucleocytoviricota</taxon>
        <taxon>Megaviricetes</taxon>
        <taxon>Pimascovirales</taxon>
        <taxon>Pimascovirales incertae sedis</taxon>
        <taxon>Marseilleviridae</taxon>
        <taxon>Marseillevirus</taxon>
        <taxon>Marseillevirus massiliense</taxon>
    </lineage>
</organism>
<dbReference type="KEGG" id="vg:8746588"/>
<gene>
    <name evidence="1" type="ORF">MAR_ORF351</name>
</gene>
<dbReference type="GeneID" id="8746588"/>
<protein>
    <submittedName>
        <fullName evidence="1">Uncharacterized protein</fullName>
    </submittedName>
</protein>
<organismHost>
    <name type="scientific">Acanthamoeba</name>
    <dbReference type="NCBI Taxonomy" id="5754"/>
</organismHost>
<evidence type="ECO:0000313" key="1">
    <source>
        <dbReference type="EMBL" id="ADB04117.1"/>
    </source>
</evidence>
<reference evidence="1 2" key="1">
    <citation type="journal article" date="2009" name="Proc. Natl. Acad. Sci. U.S.A.">
        <title>Giant Marseillevirus highlights the role of amoebae as a melting pot in emergence of chimeric microorganisms.</title>
        <authorList>
            <person name="Boyer M."/>
            <person name="Yutin N."/>
            <person name="Pagnier I."/>
            <person name="Barrassi L."/>
            <person name="Fournous G."/>
            <person name="Espinosa L."/>
            <person name="Robert C."/>
            <person name="Azza S."/>
            <person name="Sun S."/>
            <person name="Rossmann M.G."/>
            <person name="Suzan-Monti M."/>
            <person name="La Scola B."/>
            <person name="Koonin E.V."/>
            <person name="Raoult D."/>
        </authorList>
    </citation>
    <scope>NUCLEOTIDE SEQUENCE [LARGE SCALE GENOMIC DNA]</scope>
    <source>
        <strain evidence="1 2">T19</strain>
    </source>
</reference>
<proteinExistence type="predicted"/>
<sequence length="182" mass="20936">MLSTQKTRNFRGGREIWEGCKIFFWNILSKSRGQTQKADCERGSESGQRVFVVFCVERGDLSRDREKVIGKDHLLWAKVDGLRVFQNLKSGTVTKSLVHLFCEICEGIVSSRKHSTKNFRLQKETFVFCIESGTRPNRDEPSLSCVVLFSSTDRDEKSGGSCTYKKRWLDALHKAMNNVYRL</sequence>
<name>D2XAZ0_GBMV</name>
<accession>D2XAZ0</accession>
<dbReference type="Proteomes" id="UP000029780">
    <property type="component" value="Segment"/>
</dbReference>